<protein>
    <submittedName>
        <fullName evidence="2">Uncharacterized protein</fullName>
    </submittedName>
</protein>
<keyword evidence="3" id="KW-1185">Reference proteome</keyword>
<sequence>MRPKRKDQAGKPSGNTPSLPLREEEHAVAQSTQPPAAVLTLYKQPDVLQDTENMSPSASATTALPLTPSHQSPPNPKVTWKPDAGYYELPLSKHAYDAFVQQVAEALQGVSQAIDIHVTPASARAFTHQGIWSWELVMEVATDVVDKAIEIHLTGSVSRQFLDPDMVPRGLDSALMLSARIHAFCQLVRRHKSLADKVMRGSPDIYLCAPIRLGSVMDAMVEQIENQKNVLETSRAILALPGPPEIPQNSVMVAPTQGDSCLHIQSGSELPISNEALRERTSQSSGYAESSEETGEN</sequence>
<evidence type="ECO:0000313" key="2">
    <source>
        <dbReference type="EMBL" id="KAF2002102.1"/>
    </source>
</evidence>
<dbReference type="OrthoDB" id="3812493at2759"/>
<dbReference type="AlphaFoldDB" id="A0A6A5WKA4"/>
<dbReference type="EMBL" id="ML977579">
    <property type="protein sequence ID" value="KAF2002102.1"/>
    <property type="molecule type" value="Genomic_DNA"/>
</dbReference>
<proteinExistence type="predicted"/>
<feature type="compositionally biased region" description="Polar residues" evidence="1">
    <location>
        <begin position="51"/>
        <end position="70"/>
    </location>
</feature>
<name>A0A6A5WKA4_9PLEO</name>
<feature type="region of interest" description="Disordered" evidence="1">
    <location>
        <begin position="1"/>
        <end position="36"/>
    </location>
</feature>
<organism evidence="2 3">
    <name type="scientific">Amniculicola lignicola CBS 123094</name>
    <dbReference type="NCBI Taxonomy" id="1392246"/>
    <lineage>
        <taxon>Eukaryota</taxon>
        <taxon>Fungi</taxon>
        <taxon>Dikarya</taxon>
        <taxon>Ascomycota</taxon>
        <taxon>Pezizomycotina</taxon>
        <taxon>Dothideomycetes</taxon>
        <taxon>Pleosporomycetidae</taxon>
        <taxon>Pleosporales</taxon>
        <taxon>Amniculicolaceae</taxon>
        <taxon>Amniculicola</taxon>
    </lineage>
</organism>
<dbReference type="Proteomes" id="UP000799779">
    <property type="component" value="Unassembled WGS sequence"/>
</dbReference>
<feature type="region of interest" description="Disordered" evidence="1">
    <location>
        <begin position="269"/>
        <end position="297"/>
    </location>
</feature>
<feature type="region of interest" description="Disordered" evidence="1">
    <location>
        <begin position="51"/>
        <end position="77"/>
    </location>
</feature>
<accession>A0A6A5WKA4</accession>
<evidence type="ECO:0000256" key="1">
    <source>
        <dbReference type="SAM" id="MobiDB-lite"/>
    </source>
</evidence>
<gene>
    <name evidence="2" type="ORF">P154DRAFT_533352</name>
</gene>
<evidence type="ECO:0000313" key="3">
    <source>
        <dbReference type="Proteomes" id="UP000799779"/>
    </source>
</evidence>
<reference evidence="2" key="1">
    <citation type="journal article" date="2020" name="Stud. Mycol.">
        <title>101 Dothideomycetes genomes: a test case for predicting lifestyles and emergence of pathogens.</title>
        <authorList>
            <person name="Haridas S."/>
            <person name="Albert R."/>
            <person name="Binder M."/>
            <person name="Bloem J."/>
            <person name="Labutti K."/>
            <person name="Salamov A."/>
            <person name="Andreopoulos B."/>
            <person name="Baker S."/>
            <person name="Barry K."/>
            <person name="Bills G."/>
            <person name="Bluhm B."/>
            <person name="Cannon C."/>
            <person name="Castanera R."/>
            <person name="Culley D."/>
            <person name="Daum C."/>
            <person name="Ezra D."/>
            <person name="Gonzalez J."/>
            <person name="Henrissat B."/>
            <person name="Kuo A."/>
            <person name="Liang C."/>
            <person name="Lipzen A."/>
            <person name="Lutzoni F."/>
            <person name="Magnuson J."/>
            <person name="Mondo S."/>
            <person name="Nolan M."/>
            <person name="Ohm R."/>
            <person name="Pangilinan J."/>
            <person name="Park H.-J."/>
            <person name="Ramirez L."/>
            <person name="Alfaro M."/>
            <person name="Sun H."/>
            <person name="Tritt A."/>
            <person name="Yoshinaga Y."/>
            <person name="Zwiers L.-H."/>
            <person name="Turgeon B."/>
            <person name="Goodwin S."/>
            <person name="Spatafora J."/>
            <person name="Crous P."/>
            <person name="Grigoriev I."/>
        </authorList>
    </citation>
    <scope>NUCLEOTIDE SEQUENCE</scope>
    <source>
        <strain evidence="2">CBS 123094</strain>
    </source>
</reference>